<dbReference type="PANTHER" id="PTHR43333">
    <property type="entry name" value="2-HACID_DH_C DOMAIN-CONTAINING PROTEIN"/>
    <property type="match status" value="1"/>
</dbReference>
<dbReference type="RefSeq" id="WP_219937564.1">
    <property type="nucleotide sequence ID" value="NZ_JAGFNY010000015.1"/>
</dbReference>
<feature type="domain" description="D-isomer specific 2-hydroxyacid dehydrogenase NAD-binding" evidence="5">
    <location>
        <begin position="99"/>
        <end position="275"/>
    </location>
</feature>
<dbReference type="SUPFAM" id="SSF52283">
    <property type="entry name" value="Formate/glycerate dehydrogenase catalytic domain-like"/>
    <property type="match status" value="1"/>
</dbReference>
<comment type="similarity">
    <text evidence="3">Belongs to the D-isomer specific 2-hydroxyacid dehydrogenase family.</text>
</comment>
<evidence type="ECO:0000313" key="7">
    <source>
        <dbReference type="Proteomes" id="UP000731465"/>
    </source>
</evidence>
<evidence type="ECO:0000256" key="3">
    <source>
        <dbReference type="RuleBase" id="RU003719"/>
    </source>
</evidence>
<feature type="domain" description="D-isomer specific 2-hydroxyacid dehydrogenase catalytic" evidence="4">
    <location>
        <begin position="8"/>
        <end position="308"/>
    </location>
</feature>
<name>A0ABS7DGA8_9GAMM</name>
<evidence type="ECO:0000256" key="1">
    <source>
        <dbReference type="ARBA" id="ARBA00023002"/>
    </source>
</evidence>
<organism evidence="6 7">
    <name type="scientific">Succinivibrio faecicola</name>
    <dbReference type="NCBI Taxonomy" id="2820300"/>
    <lineage>
        <taxon>Bacteria</taxon>
        <taxon>Pseudomonadati</taxon>
        <taxon>Pseudomonadota</taxon>
        <taxon>Gammaproteobacteria</taxon>
        <taxon>Aeromonadales</taxon>
        <taxon>Succinivibrionaceae</taxon>
        <taxon>Succinivibrio</taxon>
    </lineage>
</organism>
<keyword evidence="2" id="KW-0520">NAD</keyword>
<proteinExistence type="inferred from homology"/>
<evidence type="ECO:0000313" key="6">
    <source>
        <dbReference type="EMBL" id="MBW7570341.1"/>
    </source>
</evidence>
<dbReference type="Pfam" id="PF02826">
    <property type="entry name" value="2-Hacid_dh_C"/>
    <property type="match status" value="1"/>
</dbReference>
<sequence>MKNLLVALDLTQEEIEIFKSIPDVALTVKKQSEVTADDVKDKHIIVGNINPNLLESAANLEFLQLNSAGYDNYIKKISDKTVLCSSVGAFSPAVSEHMLAMTFSLIRHFHMYRDKQNNKDWSDLGKIISVENSTITVLGLGDIGKSYAKKVKAIGASCVIGVKRNISEKPEYIDELYTLDDFEKAVKKADIVVNVLPSTPQTVNLFDKIHFDMMKNGAYFINVGRGDAVDENALVQAVKDGKLSGAALDVTRHEPLDKNSPIWSEPRILLTPHVAGWFFLQETKNRIVKISSDNVRAFVTGQSMRNVVEH</sequence>
<evidence type="ECO:0000259" key="4">
    <source>
        <dbReference type="Pfam" id="PF00389"/>
    </source>
</evidence>
<evidence type="ECO:0000259" key="5">
    <source>
        <dbReference type="Pfam" id="PF02826"/>
    </source>
</evidence>
<protein>
    <submittedName>
        <fullName evidence="6">D-2-hydroxyacid dehydrogenase</fullName>
    </submittedName>
</protein>
<dbReference type="Proteomes" id="UP000731465">
    <property type="component" value="Unassembled WGS sequence"/>
</dbReference>
<keyword evidence="1 3" id="KW-0560">Oxidoreductase</keyword>
<comment type="caution">
    <text evidence="6">The sequence shown here is derived from an EMBL/GenBank/DDBJ whole genome shotgun (WGS) entry which is preliminary data.</text>
</comment>
<dbReference type="InterPro" id="IPR006140">
    <property type="entry name" value="D-isomer_DH_NAD-bd"/>
</dbReference>
<dbReference type="Gene3D" id="3.40.50.720">
    <property type="entry name" value="NAD(P)-binding Rossmann-like Domain"/>
    <property type="match status" value="2"/>
</dbReference>
<dbReference type="InterPro" id="IPR036291">
    <property type="entry name" value="NAD(P)-bd_dom_sf"/>
</dbReference>
<keyword evidence="7" id="KW-1185">Reference proteome</keyword>
<dbReference type="InterPro" id="IPR006139">
    <property type="entry name" value="D-isomer_2_OHA_DH_cat_dom"/>
</dbReference>
<accession>A0ABS7DGA8</accession>
<reference evidence="6 7" key="1">
    <citation type="submission" date="2021-03" db="EMBL/GenBank/DDBJ databases">
        <title>Succinivibrio sp. nov. isolated from feces of cow.</title>
        <authorList>
            <person name="Choi J.-Y."/>
        </authorList>
    </citation>
    <scope>NUCLEOTIDE SEQUENCE [LARGE SCALE GENOMIC DNA]</scope>
    <source>
        <strain evidence="6 7">AGMB01872</strain>
    </source>
</reference>
<dbReference type="Pfam" id="PF00389">
    <property type="entry name" value="2-Hacid_dh"/>
    <property type="match status" value="1"/>
</dbReference>
<dbReference type="EMBL" id="JAGFNY010000015">
    <property type="protein sequence ID" value="MBW7570341.1"/>
    <property type="molecule type" value="Genomic_DNA"/>
</dbReference>
<dbReference type="CDD" id="cd05300">
    <property type="entry name" value="2-Hacid_dh_1"/>
    <property type="match status" value="1"/>
</dbReference>
<gene>
    <name evidence="6" type="ORF">J5V48_05470</name>
</gene>
<dbReference type="SUPFAM" id="SSF51735">
    <property type="entry name" value="NAD(P)-binding Rossmann-fold domains"/>
    <property type="match status" value="1"/>
</dbReference>
<evidence type="ECO:0000256" key="2">
    <source>
        <dbReference type="ARBA" id="ARBA00023027"/>
    </source>
</evidence>
<dbReference type="PANTHER" id="PTHR43333:SF1">
    <property type="entry name" value="D-ISOMER SPECIFIC 2-HYDROXYACID DEHYDROGENASE NAD-BINDING DOMAIN-CONTAINING PROTEIN"/>
    <property type="match status" value="1"/>
</dbReference>